<reference evidence="1" key="1">
    <citation type="journal article" date="2020" name="J Insects Food Feed">
        <title>The yellow mealworm (Tenebrio molitor) genome: a resource for the emerging insects as food and feed industry.</title>
        <authorList>
            <person name="Eriksson T."/>
            <person name="Andere A."/>
            <person name="Kelstrup H."/>
            <person name="Emery V."/>
            <person name="Picard C."/>
        </authorList>
    </citation>
    <scope>NUCLEOTIDE SEQUENCE</scope>
    <source>
        <strain evidence="1">Stoneville</strain>
        <tissue evidence="1">Whole head</tissue>
    </source>
</reference>
<sequence length="313" mass="35426">MFKNESCCGDVGSRDDTTFLCNVVRHIEKRLPFTIGLSQCRRSNKPAAAAARFLTAMQFYQETGCIQADKITQEYLRNRRDVSGEAPMPVRLSSGKSCSRVRIGIWLIPNWVLAAIEMPQKPPSLECLGEKTSINSFSDILETQLTINDDCVKQRAWKEARSKHKRHKNPPDNIIFALWSGVVALISHRFVHFRELAAATLITRYRQYSNILSQERIRKRRRMDHYVTYSKSYYTVGVITGGNPYTLSLSLARARPAINCRLFAAPGDSAQTLPKLAPHKGATDAAARLTHKHPNVTASLTLYFQFIADDLFY</sequence>
<gene>
    <name evidence="1" type="ORF">GEV33_014746</name>
</gene>
<organism evidence="1 2">
    <name type="scientific">Tenebrio molitor</name>
    <name type="common">Yellow mealworm beetle</name>
    <dbReference type="NCBI Taxonomy" id="7067"/>
    <lineage>
        <taxon>Eukaryota</taxon>
        <taxon>Metazoa</taxon>
        <taxon>Ecdysozoa</taxon>
        <taxon>Arthropoda</taxon>
        <taxon>Hexapoda</taxon>
        <taxon>Insecta</taxon>
        <taxon>Pterygota</taxon>
        <taxon>Neoptera</taxon>
        <taxon>Endopterygota</taxon>
        <taxon>Coleoptera</taxon>
        <taxon>Polyphaga</taxon>
        <taxon>Cucujiformia</taxon>
        <taxon>Tenebrionidae</taxon>
        <taxon>Tenebrio</taxon>
    </lineage>
</organism>
<dbReference type="Proteomes" id="UP000719412">
    <property type="component" value="Unassembled WGS sequence"/>
</dbReference>
<comment type="caution">
    <text evidence="1">The sequence shown here is derived from an EMBL/GenBank/DDBJ whole genome shotgun (WGS) entry which is preliminary data.</text>
</comment>
<name>A0A8J6GXQ1_TENMO</name>
<keyword evidence="2" id="KW-1185">Reference proteome</keyword>
<proteinExistence type="predicted"/>
<reference evidence="1" key="2">
    <citation type="submission" date="2021-08" db="EMBL/GenBank/DDBJ databases">
        <authorList>
            <person name="Eriksson T."/>
        </authorList>
    </citation>
    <scope>NUCLEOTIDE SEQUENCE</scope>
    <source>
        <strain evidence="1">Stoneville</strain>
        <tissue evidence="1">Whole head</tissue>
    </source>
</reference>
<dbReference type="AlphaFoldDB" id="A0A8J6GXQ1"/>
<evidence type="ECO:0000313" key="1">
    <source>
        <dbReference type="EMBL" id="KAH0808045.1"/>
    </source>
</evidence>
<protein>
    <submittedName>
        <fullName evidence="1">Uncharacterized protein</fullName>
    </submittedName>
</protein>
<accession>A0A8J6GXQ1</accession>
<dbReference type="EMBL" id="JABDTM020029330">
    <property type="protein sequence ID" value="KAH0808045.1"/>
    <property type="molecule type" value="Genomic_DNA"/>
</dbReference>
<evidence type="ECO:0000313" key="2">
    <source>
        <dbReference type="Proteomes" id="UP000719412"/>
    </source>
</evidence>